<accession>A0A9P4UG02</accession>
<proteinExistence type="predicted"/>
<keyword evidence="3" id="KW-1185">Reference proteome</keyword>
<gene>
    <name evidence="2" type="ORF">P171DRAFT_216690</name>
</gene>
<dbReference type="Proteomes" id="UP000799764">
    <property type="component" value="Unassembled WGS sequence"/>
</dbReference>
<evidence type="ECO:0000313" key="2">
    <source>
        <dbReference type="EMBL" id="KAF2448625.1"/>
    </source>
</evidence>
<reference evidence="2" key="1">
    <citation type="journal article" date="2020" name="Stud. Mycol.">
        <title>101 Dothideomycetes genomes: a test case for predicting lifestyles and emergence of pathogens.</title>
        <authorList>
            <person name="Haridas S."/>
            <person name="Albert R."/>
            <person name="Binder M."/>
            <person name="Bloem J."/>
            <person name="Labutti K."/>
            <person name="Salamov A."/>
            <person name="Andreopoulos B."/>
            <person name="Baker S."/>
            <person name="Barry K."/>
            <person name="Bills G."/>
            <person name="Bluhm B."/>
            <person name="Cannon C."/>
            <person name="Castanera R."/>
            <person name="Culley D."/>
            <person name="Daum C."/>
            <person name="Ezra D."/>
            <person name="Gonzalez J."/>
            <person name="Henrissat B."/>
            <person name="Kuo A."/>
            <person name="Liang C."/>
            <person name="Lipzen A."/>
            <person name="Lutzoni F."/>
            <person name="Magnuson J."/>
            <person name="Mondo S."/>
            <person name="Nolan M."/>
            <person name="Ohm R."/>
            <person name="Pangilinan J."/>
            <person name="Park H.-J."/>
            <person name="Ramirez L."/>
            <person name="Alfaro M."/>
            <person name="Sun H."/>
            <person name="Tritt A."/>
            <person name="Yoshinaga Y."/>
            <person name="Zwiers L.-H."/>
            <person name="Turgeon B."/>
            <person name="Goodwin S."/>
            <person name="Spatafora J."/>
            <person name="Crous P."/>
            <person name="Grigoriev I."/>
        </authorList>
    </citation>
    <scope>NUCLEOTIDE SEQUENCE</scope>
    <source>
        <strain evidence="2">CBS 690.94</strain>
    </source>
</reference>
<dbReference type="EMBL" id="MU001495">
    <property type="protein sequence ID" value="KAF2448625.1"/>
    <property type="molecule type" value="Genomic_DNA"/>
</dbReference>
<protein>
    <submittedName>
        <fullName evidence="2">Uncharacterized protein</fullName>
    </submittedName>
</protein>
<evidence type="ECO:0000256" key="1">
    <source>
        <dbReference type="SAM" id="MobiDB-lite"/>
    </source>
</evidence>
<dbReference type="AlphaFoldDB" id="A0A9P4UG02"/>
<evidence type="ECO:0000313" key="3">
    <source>
        <dbReference type="Proteomes" id="UP000799764"/>
    </source>
</evidence>
<feature type="region of interest" description="Disordered" evidence="1">
    <location>
        <begin position="1"/>
        <end position="31"/>
    </location>
</feature>
<name>A0A9P4UG02_9PLEO</name>
<comment type="caution">
    <text evidence="2">The sequence shown here is derived from an EMBL/GenBank/DDBJ whole genome shotgun (WGS) entry which is preliminary data.</text>
</comment>
<organism evidence="2 3">
    <name type="scientific">Karstenula rhodostoma CBS 690.94</name>
    <dbReference type="NCBI Taxonomy" id="1392251"/>
    <lineage>
        <taxon>Eukaryota</taxon>
        <taxon>Fungi</taxon>
        <taxon>Dikarya</taxon>
        <taxon>Ascomycota</taxon>
        <taxon>Pezizomycotina</taxon>
        <taxon>Dothideomycetes</taxon>
        <taxon>Pleosporomycetidae</taxon>
        <taxon>Pleosporales</taxon>
        <taxon>Massarineae</taxon>
        <taxon>Didymosphaeriaceae</taxon>
        <taxon>Karstenula</taxon>
    </lineage>
</organism>
<sequence>MAHYTPPHAETMHAHPLTPPTPRTTPEHDDPAMERLSSIYYNRLLAKGLQLRGLQGEDRSTATQVYCPEVRRSYLNNNSRINHLDSVSCWRGLDFKQAEEVFTWERVFRKALEEQIADDVRKLVPTLPAVDDDRFTVTHCVDIDLENLVHAMLDFYYVGAYTSVHTSSRRD</sequence>
<dbReference type="OrthoDB" id="5330058at2759"/>